<dbReference type="Pfam" id="PF00158">
    <property type="entry name" value="Sigma54_activat"/>
    <property type="match status" value="1"/>
</dbReference>
<dbReference type="RefSeq" id="WP_157589462.1">
    <property type="nucleotide sequence ID" value="NZ_WPIN01000017.1"/>
</dbReference>
<evidence type="ECO:0000313" key="10">
    <source>
        <dbReference type="Proteomes" id="UP000436006"/>
    </source>
</evidence>
<evidence type="ECO:0000259" key="7">
    <source>
        <dbReference type="PROSITE" id="PS50045"/>
    </source>
</evidence>
<dbReference type="PANTHER" id="PTHR32071:SF81">
    <property type="entry name" value="PROPIONATE CATABOLISM OPERON REGULATORY PROTEIN"/>
    <property type="match status" value="1"/>
</dbReference>
<keyword evidence="10" id="KW-1185">Reference proteome</keyword>
<keyword evidence="5" id="KW-0597">Phosphoprotein</keyword>
<evidence type="ECO:0000256" key="6">
    <source>
        <dbReference type="SAM" id="Coils"/>
    </source>
</evidence>
<dbReference type="GO" id="GO:0043565">
    <property type="term" value="F:sequence-specific DNA binding"/>
    <property type="evidence" value="ECO:0007669"/>
    <property type="project" value="InterPro"/>
</dbReference>
<evidence type="ECO:0000256" key="4">
    <source>
        <dbReference type="ARBA" id="ARBA00023163"/>
    </source>
</evidence>
<keyword evidence="2" id="KW-0067">ATP-binding</keyword>
<dbReference type="SMART" id="SM00382">
    <property type="entry name" value="AAA"/>
    <property type="match status" value="1"/>
</dbReference>
<dbReference type="InterPro" id="IPR002197">
    <property type="entry name" value="HTH_Fis"/>
</dbReference>
<keyword evidence="1" id="KW-0547">Nucleotide-binding</keyword>
<gene>
    <name evidence="9" type="ORF">GO755_31735</name>
</gene>
<dbReference type="Proteomes" id="UP000436006">
    <property type="component" value="Unassembled WGS sequence"/>
</dbReference>
<dbReference type="InterPro" id="IPR001789">
    <property type="entry name" value="Sig_transdc_resp-reg_receiver"/>
</dbReference>
<name>A0A7K1SLF9_9BACT</name>
<evidence type="ECO:0000256" key="5">
    <source>
        <dbReference type="PROSITE-ProRule" id="PRU00169"/>
    </source>
</evidence>
<dbReference type="PROSITE" id="PS50045">
    <property type="entry name" value="SIGMA54_INTERACT_4"/>
    <property type="match status" value="1"/>
</dbReference>
<protein>
    <submittedName>
        <fullName evidence="9">Response regulator</fullName>
    </submittedName>
</protein>
<evidence type="ECO:0000256" key="1">
    <source>
        <dbReference type="ARBA" id="ARBA00022741"/>
    </source>
</evidence>
<feature type="modified residue" description="4-aspartylphosphate" evidence="5">
    <location>
        <position position="52"/>
    </location>
</feature>
<evidence type="ECO:0000259" key="8">
    <source>
        <dbReference type="PROSITE" id="PS50110"/>
    </source>
</evidence>
<dbReference type="AlphaFoldDB" id="A0A7K1SLF9"/>
<dbReference type="InterPro" id="IPR027417">
    <property type="entry name" value="P-loop_NTPase"/>
</dbReference>
<feature type="domain" description="Sigma-54 factor interaction" evidence="7">
    <location>
        <begin position="163"/>
        <end position="392"/>
    </location>
</feature>
<dbReference type="GO" id="GO:0000160">
    <property type="term" value="P:phosphorelay signal transduction system"/>
    <property type="evidence" value="ECO:0007669"/>
    <property type="project" value="InterPro"/>
</dbReference>
<dbReference type="SUPFAM" id="SSF52540">
    <property type="entry name" value="P-loop containing nucleoside triphosphate hydrolases"/>
    <property type="match status" value="1"/>
</dbReference>
<dbReference type="Gene3D" id="3.40.50.2300">
    <property type="match status" value="1"/>
</dbReference>
<dbReference type="SUPFAM" id="SSF46689">
    <property type="entry name" value="Homeodomain-like"/>
    <property type="match status" value="1"/>
</dbReference>
<evidence type="ECO:0000256" key="3">
    <source>
        <dbReference type="ARBA" id="ARBA00023015"/>
    </source>
</evidence>
<sequence>MEKILIIDDNNDICLLLERFLGKQGYKTASVQRGDDGLVLLRKEAFELVICDFKLPDIDGLEMLRRIKVMHPTTAVIIITGYSDVRMAVQTVKHGAYDYVTKPLYPDEILYTIKAALERRLQSLNQAKSSPTTATATANTAKVGAVKQAPVKVPLTPDGKRFIFGRSRAAEQLQKHIDLIAPTDMSVIITGETGTGKEFVANAIHLKSKRADKPFVAIDCGALGKELAGSELFGHVKGSFTGAMSDKAGSFEFANGGTIFLDEIGNLSYDNQIKLLRVLQERKIRRIGSNQDIPVDVRIIVATNEDLREAVRQGKFREDIYHRIAEFEMHLSPLRERKSDIMIFAEHFLELANQQLEKDIQGFEEEAKEKLKEYYWHGNLRELQNVVKRAVLLTQGDYIEADVLPHEIISPQYLTPEDTNSGNIQINYDPARPGVPVFSQSAANLKSVSENAERAAILKVLEKTGYNKTKAAEVLNIDRKTLYNKLKAYDIHL</sequence>
<dbReference type="PROSITE" id="PS50110">
    <property type="entry name" value="RESPONSE_REGULATORY"/>
    <property type="match status" value="1"/>
</dbReference>
<proteinExistence type="predicted"/>
<dbReference type="InterPro" id="IPR009057">
    <property type="entry name" value="Homeodomain-like_sf"/>
</dbReference>
<keyword evidence="6" id="KW-0175">Coiled coil</keyword>
<evidence type="ECO:0000256" key="2">
    <source>
        <dbReference type="ARBA" id="ARBA00022840"/>
    </source>
</evidence>
<dbReference type="PROSITE" id="PS00675">
    <property type="entry name" value="SIGMA54_INTERACT_1"/>
    <property type="match status" value="1"/>
</dbReference>
<dbReference type="Gene3D" id="3.40.50.300">
    <property type="entry name" value="P-loop containing nucleotide triphosphate hydrolases"/>
    <property type="match status" value="1"/>
</dbReference>
<dbReference type="Gene3D" id="1.10.8.60">
    <property type="match status" value="1"/>
</dbReference>
<feature type="coiled-coil region" evidence="6">
    <location>
        <begin position="346"/>
        <end position="373"/>
    </location>
</feature>
<dbReference type="Pfam" id="PF00072">
    <property type="entry name" value="Response_reg"/>
    <property type="match status" value="1"/>
</dbReference>
<dbReference type="InterPro" id="IPR002078">
    <property type="entry name" value="Sigma_54_int"/>
</dbReference>
<organism evidence="9 10">
    <name type="scientific">Spirosoma arboris</name>
    <dbReference type="NCBI Taxonomy" id="2682092"/>
    <lineage>
        <taxon>Bacteria</taxon>
        <taxon>Pseudomonadati</taxon>
        <taxon>Bacteroidota</taxon>
        <taxon>Cytophagia</taxon>
        <taxon>Cytophagales</taxon>
        <taxon>Cytophagaceae</taxon>
        <taxon>Spirosoma</taxon>
    </lineage>
</organism>
<dbReference type="PANTHER" id="PTHR32071">
    <property type="entry name" value="TRANSCRIPTIONAL REGULATORY PROTEIN"/>
    <property type="match status" value="1"/>
</dbReference>
<keyword evidence="3" id="KW-0805">Transcription regulation</keyword>
<reference evidence="9 10" key="1">
    <citation type="submission" date="2019-12" db="EMBL/GenBank/DDBJ databases">
        <title>Spirosoma sp. HMF4905 genome sequencing and assembly.</title>
        <authorList>
            <person name="Kang H."/>
            <person name="Cha I."/>
            <person name="Kim H."/>
            <person name="Joh K."/>
        </authorList>
    </citation>
    <scope>NUCLEOTIDE SEQUENCE [LARGE SCALE GENOMIC DNA]</scope>
    <source>
        <strain evidence="9 10">HMF4905</strain>
    </source>
</reference>
<accession>A0A7K1SLF9</accession>
<dbReference type="InterPro" id="IPR058031">
    <property type="entry name" value="AAA_lid_NorR"/>
</dbReference>
<feature type="domain" description="Response regulatory" evidence="8">
    <location>
        <begin position="3"/>
        <end position="117"/>
    </location>
</feature>
<dbReference type="InterPro" id="IPR025662">
    <property type="entry name" value="Sigma_54_int_dom_ATP-bd_1"/>
</dbReference>
<dbReference type="CDD" id="cd00009">
    <property type="entry name" value="AAA"/>
    <property type="match status" value="1"/>
</dbReference>
<dbReference type="Pfam" id="PF25601">
    <property type="entry name" value="AAA_lid_14"/>
    <property type="match status" value="1"/>
</dbReference>
<dbReference type="SMART" id="SM00448">
    <property type="entry name" value="REC"/>
    <property type="match status" value="1"/>
</dbReference>
<dbReference type="EMBL" id="WPIN01000017">
    <property type="protein sequence ID" value="MVM34642.1"/>
    <property type="molecule type" value="Genomic_DNA"/>
</dbReference>
<dbReference type="InterPro" id="IPR011006">
    <property type="entry name" value="CheY-like_superfamily"/>
</dbReference>
<dbReference type="GO" id="GO:0005524">
    <property type="term" value="F:ATP binding"/>
    <property type="evidence" value="ECO:0007669"/>
    <property type="project" value="UniProtKB-KW"/>
</dbReference>
<dbReference type="SUPFAM" id="SSF52172">
    <property type="entry name" value="CheY-like"/>
    <property type="match status" value="1"/>
</dbReference>
<dbReference type="InterPro" id="IPR003593">
    <property type="entry name" value="AAA+_ATPase"/>
</dbReference>
<dbReference type="InterPro" id="IPR025943">
    <property type="entry name" value="Sigma_54_int_dom_ATP-bd_2"/>
</dbReference>
<evidence type="ECO:0000313" key="9">
    <source>
        <dbReference type="EMBL" id="MVM34642.1"/>
    </source>
</evidence>
<dbReference type="GO" id="GO:0006355">
    <property type="term" value="P:regulation of DNA-templated transcription"/>
    <property type="evidence" value="ECO:0007669"/>
    <property type="project" value="InterPro"/>
</dbReference>
<dbReference type="FunFam" id="3.40.50.300:FF:000006">
    <property type="entry name" value="DNA-binding transcriptional regulator NtrC"/>
    <property type="match status" value="1"/>
</dbReference>
<comment type="caution">
    <text evidence="9">The sequence shown here is derived from an EMBL/GenBank/DDBJ whole genome shotgun (WGS) entry which is preliminary data.</text>
</comment>
<dbReference type="Gene3D" id="1.10.10.60">
    <property type="entry name" value="Homeodomain-like"/>
    <property type="match status" value="1"/>
</dbReference>
<dbReference type="PROSITE" id="PS00676">
    <property type="entry name" value="SIGMA54_INTERACT_2"/>
    <property type="match status" value="1"/>
</dbReference>
<dbReference type="PRINTS" id="PR01590">
    <property type="entry name" value="HTHFIS"/>
</dbReference>
<dbReference type="Pfam" id="PF02954">
    <property type="entry name" value="HTH_8"/>
    <property type="match status" value="1"/>
</dbReference>
<keyword evidence="4" id="KW-0804">Transcription</keyword>